<dbReference type="EMBL" id="CP003389">
    <property type="protein sequence ID" value="AFE05343.1"/>
    <property type="molecule type" value="Genomic_DNA"/>
</dbReference>
<dbReference type="InParanoid" id="H8MNB7"/>
<protein>
    <recommendedName>
        <fullName evidence="4">Lipoprotein</fullName>
    </recommendedName>
</protein>
<feature type="signal peptide" evidence="1">
    <location>
        <begin position="1"/>
        <end position="20"/>
    </location>
</feature>
<reference evidence="2 3" key="1">
    <citation type="journal article" date="2012" name="J. Bacteriol.">
        <title>Complete Genome Sequence of the Fruiting Myxobacterium Corallococcus coralloides DSM 2259.</title>
        <authorList>
            <person name="Huntley S."/>
            <person name="Zhang Y."/>
            <person name="Treuner-Lange A."/>
            <person name="Kneip S."/>
            <person name="Sensen C.W."/>
            <person name="Sogaard-Andersen L."/>
        </authorList>
    </citation>
    <scope>NUCLEOTIDE SEQUENCE [LARGE SCALE GENOMIC DNA]</scope>
    <source>
        <strain evidence="3">ATCC 25202 / DSM 2259 / NBRC 100086 / M2</strain>
    </source>
</reference>
<gene>
    <name evidence="2" type="ordered locus">COCOR_03631</name>
</gene>
<dbReference type="PROSITE" id="PS51257">
    <property type="entry name" value="PROKAR_LIPOPROTEIN"/>
    <property type="match status" value="1"/>
</dbReference>
<dbReference type="KEGG" id="ccx:COCOR_03631"/>
<accession>H8MNB7</accession>
<dbReference type="HOGENOM" id="CLU_2192569_0_0_7"/>
<dbReference type="RefSeq" id="WP_014396443.1">
    <property type="nucleotide sequence ID" value="NC_017030.1"/>
</dbReference>
<reference evidence="3" key="2">
    <citation type="submission" date="2012-03" db="EMBL/GenBank/DDBJ databases">
        <title>Genome sequence of the fruiting myxobacterium Corallococcus coralloides DSM 2259.</title>
        <authorList>
            <person name="Huntley S."/>
            <person name="Zhang Y."/>
            <person name="Treuner-Lange A."/>
            <person name="Sensen C.W."/>
            <person name="Sogaard-Andersen L."/>
        </authorList>
    </citation>
    <scope>NUCLEOTIDE SEQUENCE [LARGE SCALE GENOMIC DNA]</scope>
    <source>
        <strain evidence="3">ATCC 25202 / DSM 2259 / NBRC 100086 / M2</strain>
    </source>
</reference>
<dbReference type="AlphaFoldDB" id="H8MNB7"/>
<keyword evidence="1" id="KW-0732">Signal</keyword>
<organism evidence="2 3">
    <name type="scientific">Corallococcus coralloides (strain ATCC 25202 / DSM 2259 / NBRC 100086 / M2)</name>
    <name type="common">Myxococcus coralloides</name>
    <dbReference type="NCBI Taxonomy" id="1144275"/>
    <lineage>
        <taxon>Bacteria</taxon>
        <taxon>Pseudomonadati</taxon>
        <taxon>Myxococcota</taxon>
        <taxon>Myxococcia</taxon>
        <taxon>Myxococcales</taxon>
        <taxon>Cystobacterineae</taxon>
        <taxon>Myxococcaceae</taxon>
        <taxon>Corallococcus</taxon>
    </lineage>
</organism>
<evidence type="ECO:0000313" key="3">
    <source>
        <dbReference type="Proteomes" id="UP000007587"/>
    </source>
</evidence>
<name>H8MNB7_CORCM</name>
<evidence type="ECO:0000313" key="2">
    <source>
        <dbReference type="EMBL" id="AFE05343.1"/>
    </source>
</evidence>
<dbReference type="STRING" id="1144275.COCOR_03631"/>
<evidence type="ECO:0000256" key="1">
    <source>
        <dbReference type="SAM" id="SignalP"/>
    </source>
</evidence>
<dbReference type="Proteomes" id="UP000007587">
    <property type="component" value="Chromosome"/>
</dbReference>
<keyword evidence="3" id="KW-1185">Reference proteome</keyword>
<evidence type="ECO:0008006" key="4">
    <source>
        <dbReference type="Google" id="ProtNLM"/>
    </source>
</evidence>
<sequence length="108" mass="11561">MKVVSFAAAAGLALSMLVGCGGVEDVAQSDEGTQPVLGSTEQHARQNGDWCYATCNNRFVYAGPNVTQNCTEWGQMVCSHRGTSLWYAQWAAPYGAASCYLYGDGDCY</sequence>
<feature type="chain" id="PRO_5003616138" description="Lipoprotein" evidence="1">
    <location>
        <begin position="21"/>
        <end position="108"/>
    </location>
</feature>
<proteinExistence type="predicted"/>